<keyword evidence="1" id="KW-0812">Transmembrane</keyword>
<feature type="transmembrane region" description="Helical" evidence="1">
    <location>
        <begin position="37"/>
        <end position="57"/>
    </location>
</feature>
<gene>
    <name evidence="2" type="ORF">GDO81_028434</name>
</gene>
<accession>A0AAV6YD85</accession>
<keyword evidence="3" id="KW-1185">Reference proteome</keyword>
<proteinExistence type="predicted"/>
<organism evidence="2 3">
    <name type="scientific">Engystomops pustulosus</name>
    <name type="common">Tungara frog</name>
    <name type="synonym">Physalaemus pustulosus</name>
    <dbReference type="NCBI Taxonomy" id="76066"/>
    <lineage>
        <taxon>Eukaryota</taxon>
        <taxon>Metazoa</taxon>
        <taxon>Chordata</taxon>
        <taxon>Craniata</taxon>
        <taxon>Vertebrata</taxon>
        <taxon>Euteleostomi</taxon>
        <taxon>Amphibia</taxon>
        <taxon>Batrachia</taxon>
        <taxon>Anura</taxon>
        <taxon>Neobatrachia</taxon>
        <taxon>Hyloidea</taxon>
        <taxon>Leptodactylidae</taxon>
        <taxon>Leiuperinae</taxon>
        <taxon>Engystomops</taxon>
    </lineage>
</organism>
<name>A0AAV6YD85_ENGPU</name>
<keyword evidence="1" id="KW-0472">Membrane</keyword>
<sequence length="62" mass="6534">MVSGCHRILYLYIWMMGVTGTDLQTDPSSRCGPVTPPALLCAPCTMLALLCLCLLMGSSGGL</sequence>
<keyword evidence="1" id="KW-1133">Transmembrane helix</keyword>
<evidence type="ECO:0000256" key="1">
    <source>
        <dbReference type="SAM" id="Phobius"/>
    </source>
</evidence>
<evidence type="ECO:0000313" key="2">
    <source>
        <dbReference type="EMBL" id="KAG8535494.1"/>
    </source>
</evidence>
<dbReference type="Proteomes" id="UP000824782">
    <property type="component" value="Unassembled WGS sequence"/>
</dbReference>
<protein>
    <submittedName>
        <fullName evidence="2">Uncharacterized protein</fullName>
    </submittedName>
</protein>
<dbReference type="AlphaFoldDB" id="A0AAV6YD85"/>
<dbReference type="EMBL" id="WNYA01065669">
    <property type="protein sequence ID" value="KAG8535494.1"/>
    <property type="molecule type" value="Genomic_DNA"/>
</dbReference>
<comment type="caution">
    <text evidence="2">The sequence shown here is derived from an EMBL/GenBank/DDBJ whole genome shotgun (WGS) entry which is preliminary data.</text>
</comment>
<reference evidence="2" key="1">
    <citation type="thesis" date="2020" institute="ProQuest LLC" country="789 East Eisenhower Parkway, Ann Arbor, MI, USA">
        <title>Comparative Genomics and Chromosome Evolution.</title>
        <authorList>
            <person name="Mudd A.B."/>
        </authorList>
    </citation>
    <scope>NUCLEOTIDE SEQUENCE</scope>
    <source>
        <strain evidence="2">237g6f4</strain>
        <tissue evidence="2">Blood</tissue>
    </source>
</reference>
<evidence type="ECO:0000313" key="3">
    <source>
        <dbReference type="Proteomes" id="UP000824782"/>
    </source>
</evidence>